<keyword evidence="2" id="KW-1185">Reference proteome</keyword>
<evidence type="ECO:0000313" key="2">
    <source>
        <dbReference type="Proteomes" id="UP001500185"/>
    </source>
</evidence>
<dbReference type="NCBIfam" id="TIGR01200">
    <property type="entry name" value="GLPGLI"/>
    <property type="match status" value="1"/>
</dbReference>
<dbReference type="EMBL" id="BAAAGG010000002">
    <property type="protein sequence ID" value="GAA0751579.1"/>
    <property type="molecule type" value="Genomic_DNA"/>
</dbReference>
<organism evidence="1 2">
    <name type="scientific">Psychroflexus lacisalsi</name>
    <dbReference type="NCBI Taxonomy" id="503928"/>
    <lineage>
        <taxon>Bacteria</taxon>
        <taxon>Pseudomonadati</taxon>
        <taxon>Bacteroidota</taxon>
        <taxon>Flavobacteriia</taxon>
        <taxon>Flavobacteriales</taxon>
        <taxon>Flavobacteriaceae</taxon>
        <taxon>Psychroflexus</taxon>
    </lineage>
</organism>
<evidence type="ECO:0000313" key="1">
    <source>
        <dbReference type="EMBL" id="GAA0751579.1"/>
    </source>
</evidence>
<protein>
    <recommendedName>
        <fullName evidence="3">GLPGLI family protein</fullName>
    </recommendedName>
</protein>
<dbReference type="Proteomes" id="UP001500185">
    <property type="component" value="Unassembled WGS sequence"/>
</dbReference>
<sequence>MIHFFNCGYIFTLILFSYAISNAQQIETPIVKITYASSPISQYNMSKDDMMESSSKASVYSLMQGITDYYSLYINLEDRSSLYVLDSTEQKKVRGWEISSTTASPVDTVLFSIKTPKEKTFKHEWIMNQTFFTEGKVGDLKWELTDEEKNISGLKCYRAISKNYPMLSVWYTKEIPVSNGPGIYQGLPGLIVSVEDFFRTIQLIEVEYIKSVETFKKLYNIKKAFFSEKKENGKNFSEEPILILKKGDLARSLYEYTHGKSYRKN</sequence>
<comment type="caution">
    <text evidence="1">The sequence shown here is derived from an EMBL/GenBank/DDBJ whole genome shotgun (WGS) entry which is preliminary data.</text>
</comment>
<gene>
    <name evidence="1" type="ORF">GCM10009433_01770</name>
</gene>
<accession>A0ABN1K0U7</accession>
<dbReference type="RefSeq" id="WP_224455135.1">
    <property type="nucleotide sequence ID" value="NZ_BAAAGG010000002.1"/>
</dbReference>
<evidence type="ECO:0008006" key="3">
    <source>
        <dbReference type="Google" id="ProtNLM"/>
    </source>
</evidence>
<dbReference type="InterPro" id="IPR005901">
    <property type="entry name" value="GLPGLI"/>
</dbReference>
<name>A0ABN1K0U7_9FLAO</name>
<reference evidence="1 2" key="1">
    <citation type="journal article" date="2019" name="Int. J. Syst. Evol. Microbiol.">
        <title>The Global Catalogue of Microorganisms (GCM) 10K type strain sequencing project: providing services to taxonomists for standard genome sequencing and annotation.</title>
        <authorList>
            <consortium name="The Broad Institute Genomics Platform"/>
            <consortium name="The Broad Institute Genome Sequencing Center for Infectious Disease"/>
            <person name="Wu L."/>
            <person name="Ma J."/>
        </authorList>
    </citation>
    <scope>NUCLEOTIDE SEQUENCE [LARGE SCALE GENOMIC DNA]</scope>
    <source>
        <strain evidence="1 2">JCM 16231</strain>
    </source>
</reference>
<dbReference type="Pfam" id="PF09697">
    <property type="entry name" value="Porph_ging"/>
    <property type="match status" value="1"/>
</dbReference>
<proteinExistence type="predicted"/>